<dbReference type="FunCoup" id="Q3AB56">
    <property type="interactions" value="73"/>
</dbReference>
<organism evidence="5 6">
    <name type="scientific">Carboxydothermus hydrogenoformans (strain ATCC BAA-161 / DSM 6008 / Z-2901)</name>
    <dbReference type="NCBI Taxonomy" id="246194"/>
    <lineage>
        <taxon>Bacteria</taxon>
        <taxon>Bacillati</taxon>
        <taxon>Bacillota</taxon>
        <taxon>Clostridia</taxon>
        <taxon>Thermoanaerobacterales</taxon>
        <taxon>Thermoanaerobacteraceae</taxon>
        <taxon>Carboxydothermus</taxon>
    </lineage>
</organism>
<dbReference type="SUPFAM" id="SSF50475">
    <property type="entry name" value="FMN-binding split barrel"/>
    <property type="match status" value="1"/>
</dbReference>
<feature type="domain" description="3-octaprenyl-4-hydroxybenzoate carboxy-lyase-like N-terminal" evidence="3">
    <location>
        <begin position="10"/>
        <end position="84"/>
    </location>
</feature>
<dbReference type="GO" id="GO:0005829">
    <property type="term" value="C:cytosol"/>
    <property type="evidence" value="ECO:0007669"/>
    <property type="project" value="TreeGrafter"/>
</dbReference>
<dbReference type="NCBIfam" id="TIGR00148">
    <property type="entry name" value="UbiD family decarboxylase"/>
    <property type="match status" value="1"/>
</dbReference>
<gene>
    <name evidence="5" type="primary">ubiD</name>
    <name evidence="5" type="ordered locus">CHY_1808</name>
</gene>
<dbReference type="PANTHER" id="PTHR30108">
    <property type="entry name" value="3-OCTAPRENYL-4-HYDROXYBENZOATE CARBOXY-LYASE-RELATED"/>
    <property type="match status" value="1"/>
</dbReference>
<evidence type="ECO:0000259" key="2">
    <source>
        <dbReference type="Pfam" id="PF01977"/>
    </source>
</evidence>
<dbReference type="GO" id="GO:0006744">
    <property type="term" value="P:ubiquinone biosynthetic process"/>
    <property type="evidence" value="ECO:0007669"/>
    <property type="project" value="TreeGrafter"/>
</dbReference>
<dbReference type="InParanoid" id="Q3AB56"/>
<dbReference type="Pfam" id="PF20695">
    <property type="entry name" value="UbiD_N"/>
    <property type="match status" value="1"/>
</dbReference>
<evidence type="ECO:0000313" key="6">
    <source>
        <dbReference type="Proteomes" id="UP000002706"/>
    </source>
</evidence>
<evidence type="ECO:0000313" key="5">
    <source>
        <dbReference type="EMBL" id="ABB14919.1"/>
    </source>
</evidence>
<reference evidence="5 6" key="1">
    <citation type="journal article" date="2005" name="PLoS Genet.">
        <title>Life in hot carbon monoxide: the complete genome sequence of Carboxydothermus hydrogenoformans Z-2901.</title>
        <authorList>
            <person name="Wu M."/>
            <person name="Ren Q."/>
            <person name="Durkin A.S."/>
            <person name="Daugherty S.C."/>
            <person name="Brinkac L.M."/>
            <person name="Dodson R.J."/>
            <person name="Madupu R."/>
            <person name="Sullivan S.A."/>
            <person name="Kolonay J.F."/>
            <person name="Haft D.H."/>
            <person name="Nelson W.C."/>
            <person name="Tallon L.J."/>
            <person name="Jones K.M."/>
            <person name="Ulrich L.E."/>
            <person name="Gonzalez J.M."/>
            <person name="Zhulin I.B."/>
            <person name="Robb F.T."/>
            <person name="Eisen J.A."/>
        </authorList>
    </citation>
    <scope>NUCLEOTIDE SEQUENCE [LARGE SCALE GENOMIC DNA]</scope>
    <source>
        <strain evidence="6">ATCC BAA-161 / DSM 6008 / Z-2901</strain>
    </source>
</reference>
<dbReference type="InterPro" id="IPR049383">
    <property type="entry name" value="UbiD-like_N"/>
</dbReference>
<name>Q3AB56_CARHZ</name>
<dbReference type="Gene3D" id="1.20.5.570">
    <property type="entry name" value="Single helix bin"/>
    <property type="match status" value="1"/>
</dbReference>
<dbReference type="STRING" id="246194.CHY_1808"/>
<dbReference type="GO" id="GO:0008694">
    <property type="term" value="F:4-hydroxy-3-polyprenylbenzoate decarboxylase activity"/>
    <property type="evidence" value="ECO:0007669"/>
    <property type="project" value="TreeGrafter"/>
</dbReference>
<sequence length="482" mass="54559">MAFRDLREFIAELEKRGELKRIKVPVSPELEITEITDRVSKAYGPALLFENVSGYDIPVLMNAFGSYERMKLALGVDRLDDIGEEFLSLLNPDDIPVTMFEKLKMLPKLARLSNFAPKIVKSGPVKEVIIKDNPDLNKFPILKCWPQDGGRFITLPLVITKDPETGRRNVGMYRMQIYDGRTTGMHWHMHKDAAHFYQKAKRLGKPLEVAVALGGDPATIYAATAPLPPSIDEFLFAGFIRKEPVELVKAETVDLEVPAHAEIVIEGYVDPDELRLEGPFGDHTGYYSLTDYYPVFHVTAITHRKNPIYPATIVGKPPMEDCYMAKATERIFLPFLKLLLPEIVDINLPLEGVFHNCAIVSIRKRYPGHARKVMNALWGLGQMMFTKMIIVVDENVNVQNLSEVMWKVFNNIDAKRDLMIVEGPLDILDHASPLPNYGSKLGIDATKKWPSEGHTRPWPDDIEMDPEIKALVDRKWSDLGLD</sequence>
<dbReference type="Gene3D" id="3.40.1670.10">
    <property type="entry name" value="UbiD C-terminal domain-like"/>
    <property type="match status" value="1"/>
</dbReference>
<dbReference type="HOGENOM" id="CLU_023348_4_1_9"/>
<dbReference type="NCBIfam" id="TIGR03701">
    <property type="entry name" value="mena_SCO4490"/>
    <property type="match status" value="1"/>
</dbReference>
<feature type="domain" description="3-octaprenyl-4-hydroxybenzoate carboxy-lyase-like C-terminal" evidence="4">
    <location>
        <begin position="322"/>
        <end position="445"/>
    </location>
</feature>
<dbReference type="KEGG" id="chy:CHY_1808"/>
<proteinExistence type="inferred from homology"/>
<keyword evidence="5" id="KW-0456">Lyase</keyword>
<dbReference type="Pfam" id="PF01977">
    <property type="entry name" value="UbiD"/>
    <property type="match status" value="1"/>
</dbReference>
<dbReference type="Proteomes" id="UP000002706">
    <property type="component" value="Chromosome"/>
</dbReference>
<dbReference type="PANTHER" id="PTHR30108:SF17">
    <property type="entry name" value="FERULIC ACID DECARBOXYLASE 1"/>
    <property type="match status" value="1"/>
</dbReference>
<dbReference type="FunFam" id="3.40.1670.10:FF:000002">
    <property type="entry name" value="Menaquinone biosynthesis decarboxylase"/>
    <property type="match status" value="1"/>
</dbReference>
<dbReference type="EC" id="4.1.1.-" evidence="5"/>
<dbReference type="eggNOG" id="COG0043">
    <property type="taxonomic scope" value="Bacteria"/>
</dbReference>
<dbReference type="InterPro" id="IPR022390">
    <property type="entry name" value="HBDC"/>
</dbReference>
<evidence type="ECO:0000256" key="1">
    <source>
        <dbReference type="ARBA" id="ARBA00010021"/>
    </source>
</evidence>
<dbReference type="InterPro" id="IPR049381">
    <property type="entry name" value="UbiD-like_C"/>
</dbReference>
<comment type="similarity">
    <text evidence="1">Belongs to the UbiD family.</text>
</comment>
<dbReference type="InterPro" id="IPR048304">
    <property type="entry name" value="UbiD_Rift_dom"/>
</dbReference>
<dbReference type="RefSeq" id="WP_011344702.1">
    <property type="nucleotide sequence ID" value="NC_007503.1"/>
</dbReference>
<dbReference type="EMBL" id="CP000141">
    <property type="protein sequence ID" value="ABB14919.1"/>
    <property type="molecule type" value="Genomic_DNA"/>
</dbReference>
<dbReference type="InterPro" id="IPR002830">
    <property type="entry name" value="UbiD"/>
</dbReference>
<dbReference type="SUPFAM" id="SSF143968">
    <property type="entry name" value="UbiD C-terminal domain-like"/>
    <property type="match status" value="1"/>
</dbReference>
<dbReference type="Pfam" id="PF20696">
    <property type="entry name" value="UbiD_C"/>
    <property type="match status" value="1"/>
</dbReference>
<feature type="domain" description="3-octaprenyl-4-hydroxybenzoate carboxy-lyase-like Rift-related" evidence="2">
    <location>
        <begin position="120"/>
        <end position="317"/>
    </location>
</feature>
<dbReference type="AlphaFoldDB" id="Q3AB56"/>
<evidence type="ECO:0000259" key="4">
    <source>
        <dbReference type="Pfam" id="PF20696"/>
    </source>
</evidence>
<protein>
    <submittedName>
        <fullName evidence="5">3-octaprenyl-4-hydroxybenzoate carboxy-lyase</fullName>
        <ecNumber evidence="5">4.1.1.-</ecNumber>
    </submittedName>
</protein>
<dbReference type="OrthoDB" id="9809841at2"/>
<keyword evidence="6" id="KW-1185">Reference proteome</keyword>
<evidence type="ECO:0000259" key="3">
    <source>
        <dbReference type="Pfam" id="PF20695"/>
    </source>
</evidence>
<accession>Q3AB56</accession>